<feature type="region of interest" description="Disordered" evidence="3">
    <location>
        <begin position="251"/>
        <end position="316"/>
    </location>
</feature>
<accession>A0A7E5VI74</accession>
<proteinExistence type="inferred from homology"/>
<feature type="signal peptide" evidence="4">
    <location>
        <begin position="1"/>
        <end position="19"/>
    </location>
</feature>
<evidence type="ECO:0000313" key="6">
    <source>
        <dbReference type="Proteomes" id="UP000322000"/>
    </source>
</evidence>
<dbReference type="Proteomes" id="UP000322000">
    <property type="component" value="Chromosome 5"/>
</dbReference>
<dbReference type="PANTHER" id="PTHR12411">
    <property type="entry name" value="CYSTEINE PROTEASE FAMILY C1-RELATED"/>
    <property type="match status" value="1"/>
</dbReference>
<dbReference type="KEGG" id="tnl:113494079"/>
<feature type="region of interest" description="Disordered" evidence="3">
    <location>
        <begin position="151"/>
        <end position="206"/>
    </location>
</feature>
<dbReference type="FunFam" id="3.90.70.10:FF:000332">
    <property type="entry name" value="Cathepsin L1"/>
    <property type="match status" value="1"/>
</dbReference>
<dbReference type="SUPFAM" id="SSF54001">
    <property type="entry name" value="Cysteine proteinases"/>
    <property type="match status" value="1"/>
</dbReference>
<dbReference type="GO" id="GO:0006508">
    <property type="term" value="P:proteolysis"/>
    <property type="evidence" value="ECO:0007669"/>
    <property type="project" value="InterPro"/>
</dbReference>
<sequence length="862" mass="93828">MTVWAVVLALCVAAYSAAAGGAGDAGAGEDAARWQHLVADYTRSAAGAAGGGAAPAAGTGNVGAWGGWFPPPIPLQLPLQSEGGRSLPVLVVPVPVPVPFAAPAEPAQCPLSPQPPHTVSYNSYSAPATVPVKAAEAQGAYGPAPAYNPPPQYAQATTAPYAPSAPPFFSAEPSINETPPPPAPTRAPSRRVKTDERHARNAPKFPPVEDSRLLVEQFLAQEPKDPSLPPIVIDPVGVVSTEDYTVEELEAAQTGVPQKAPSAEVPQVEESVEVAPDPQTSAERKRLICRRRKTEPGEGEQGAPPPPPPPPPRFERSLLLRGRLTVPRADYTEPYTIWWDAASGASRVDFHGGSTSTYRMMKRDGRVQSVQISVDRTGETDIRRCMVMSPRRMTLAERALPALPDLQAFTFAGYVQRGEQRTERWRHTLSGHSGELGGARGEALTFRHELLVRRASDNFTTIPLRYAVRVDSSVLGADCDTYVHHFDEVQIKHHNSAMFNLNVADACEHVEVTDRMDIVEPLREFTMMSRDPRHDIEIDQYKKKFERVYADDTEEAVRKNVLMQSTRYTAAANRQGASFELGINFLSDRLVAERRVMLGVEQVPDSEPGEPFPHPPSELEALRGRLPRKFDWRERGAVTPVRNQLLCASCWAFATTGAVEGALFVETGRLVPLSEQALVDCSMPWGGHGCKPTWPSYAYNYIKDRGLPALDEYTPYQGKELSCRADSVPPVTRISGHVNVTKHIIAIKLAIKKYGPTVVLIDGETDSFIGIKKGGYYHDGRCRKNKANHAVLAVGWTVHRGETYFILKNSWTAGWADEGYARVRASTNTCGVLNRASHPRLRAADVQRVPAGAPAAAAPPAS</sequence>
<evidence type="ECO:0000256" key="4">
    <source>
        <dbReference type="SAM" id="SignalP"/>
    </source>
</evidence>
<feature type="compositionally biased region" description="Low complexity" evidence="3">
    <location>
        <begin position="153"/>
        <end position="171"/>
    </location>
</feature>
<dbReference type="GeneID" id="113494079"/>
<dbReference type="InterPro" id="IPR039417">
    <property type="entry name" value="Peptidase_C1A_papain-like"/>
</dbReference>
<dbReference type="GO" id="GO:0008234">
    <property type="term" value="F:cysteine-type peptidase activity"/>
    <property type="evidence" value="ECO:0007669"/>
    <property type="project" value="InterPro"/>
</dbReference>
<dbReference type="InterPro" id="IPR000668">
    <property type="entry name" value="Peptidase_C1A_C"/>
</dbReference>
<dbReference type="InParanoid" id="A0A7E5VI74"/>
<dbReference type="Gene3D" id="3.90.70.10">
    <property type="entry name" value="Cysteine proteinases"/>
    <property type="match status" value="1"/>
</dbReference>
<feature type="chain" id="PRO_5028860521" evidence="4">
    <location>
        <begin position="20"/>
        <end position="862"/>
    </location>
</feature>
<dbReference type="CDD" id="cd02248">
    <property type="entry name" value="Peptidase_C1A"/>
    <property type="match status" value="1"/>
</dbReference>
<organism evidence="6 7">
    <name type="scientific">Trichoplusia ni</name>
    <name type="common">Cabbage looper</name>
    <dbReference type="NCBI Taxonomy" id="7111"/>
    <lineage>
        <taxon>Eukaryota</taxon>
        <taxon>Metazoa</taxon>
        <taxon>Ecdysozoa</taxon>
        <taxon>Arthropoda</taxon>
        <taxon>Hexapoda</taxon>
        <taxon>Insecta</taxon>
        <taxon>Pterygota</taxon>
        <taxon>Neoptera</taxon>
        <taxon>Endopterygota</taxon>
        <taxon>Lepidoptera</taxon>
        <taxon>Glossata</taxon>
        <taxon>Ditrysia</taxon>
        <taxon>Noctuoidea</taxon>
        <taxon>Noctuidae</taxon>
        <taxon>Plusiinae</taxon>
        <taxon>Trichoplusia</taxon>
    </lineage>
</organism>
<dbReference type="RefSeq" id="XP_026728027.1">
    <property type="nucleotide sequence ID" value="XM_026872226.1"/>
</dbReference>
<evidence type="ECO:0000313" key="7">
    <source>
        <dbReference type="RefSeq" id="XP_026728027.1"/>
    </source>
</evidence>
<feature type="compositionally biased region" description="Pro residues" evidence="3">
    <location>
        <begin position="303"/>
        <end position="312"/>
    </location>
</feature>
<dbReference type="InterPro" id="IPR013128">
    <property type="entry name" value="Peptidase_C1A"/>
</dbReference>
<reference evidence="7" key="1">
    <citation type="submission" date="2025-08" db="UniProtKB">
        <authorList>
            <consortium name="RefSeq"/>
        </authorList>
    </citation>
    <scope>IDENTIFICATION</scope>
</reference>
<feature type="domain" description="Peptidase C1A papain C-terminal" evidence="5">
    <location>
        <begin position="626"/>
        <end position="840"/>
    </location>
</feature>
<dbReference type="OrthoDB" id="65740at2759"/>
<keyword evidence="6" id="KW-1185">Reference proteome</keyword>
<keyword evidence="4" id="KW-0732">Signal</keyword>
<evidence type="ECO:0000256" key="1">
    <source>
        <dbReference type="ARBA" id="ARBA00008455"/>
    </source>
</evidence>
<keyword evidence="2" id="KW-1015">Disulfide bond</keyword>
<gene>
    <name evidence="7" type="primary">LOC113494079</name>
</gene>
<dbReference type="InterPro" id="IPR038765">
    <property type="entry name" value="Papain-like_cys_pep_sf"/>
</dbReference>
<dbReference type="AlphaFoldDB" id="A0A7E5VI74"/>
<protein>
    <submittedName>
        <fullName evidence="7">Uncharacterized protein LOC113494079</fullName>
    </submittedName>
</protein>
<dbReference type="Pfam" id="PF00112">
    <property type="entry name" value="Peptidase_C1"/>
    <property type="match status" value="1"/>
</dbReference>
<evidence type="ECO:0000256" key="2">
    <source>
        <dbReference type="ARBA" id="ARBA00023157"/>
    </source>
</evidence>
<evidence type="ECO:0000256" key="3">
    <source>
        <dbReference type="SAM" id="MobiDB-lite"/>
    </source>
</evidence>
<comment type="similarity">
    <text evidence="1">Belongs to the peptidase C1 family.</text>
</comment>
<name>A0A7E5VI74_TRINI</name>
<dbReference type="SMART" id="SM00645">
    <property type="entry name" value="Pept_C1"/>
    <property type="match status" value="1"/>
</dbReference>
<evidence type="ECO:0000259" key="5">
    <source>
        <dbReference type="SMART" id="SM00645"/>
    </source>
</evidence>